<dbReference type="PANTHER" id="PTHR46177">
    <property type="entry name" value="INTEGRASE CATALYTIC DOMAIN-CONTAINING PROTEIN"/>
    <property type="match status" value="1"/>
</dbReference>
<reference evidence="2 3" key="1">
    <citation type="submission" date="2024-01" db="EMBL/GenBank/DDBJ databases">
        <title>A draft genome for a cacao thread blight-causing isolate of Paramarasmius palmivorus.</title>
        <authorList>
            <person name="Baruah I.K."/>
            <person name="Bukari Y."/>
            <person name="Amoako-Attah I."/>
            <person name="Meinhardt L.W."/>
            <person name="Bailey B.A."/>
            <person name="Cohen S.P."/>
        </authorList>
    </citation>
    <scope>NUCLEOTIDE SEQUENCE [LARGE SCALE GENOMIC DNA]</scope>
    <source>
        <strain evidence="2 3">GH-12</strain>
    </source>
</reference>
<organism evidence="2 3">
    <name type="scientific">Paramarasmius palmivorus</name>
    <dbReference type="NCBI Taxonomy" id="297713"/>
    <lineage>
        <taxon>Eukaryota</taxon>
        <taxon>Fungi</taxon>
        <taxon>Dikarya</taxon>
        <taxon>Basidiomycota</taxon>
        <taxon>Agaricomycotina</taxon>
        <taxon>Agaricomycetes</taxon>
        <taxon>Agaricomycetidae</taxon>
        <taxon>Agaricales</taxon>
        <taxon>Marasmiineae</taxon>
        <taxon>Marasmiaceae</taxon>
        <taxon>Paramarasmius</taxon>
    </lineage>
</organism>
<feature type="compositionally biased region" description="Polar residues" evidence="1">
    <location>
        <begin position="1"/>
        <end position="10"/>
    </location>
</feature>
<gene>
    <name evidence="2" type="ORF">VNI00_017550</name>
</gene>
<dbReference type="PANTHER" id="PTHR46177:SF1">
    <property type="entry name" value="INTEGRASE CATALYTIC DOMAIN-CONTAINING PROTEIN"/>
    <property type="match status" value="1"/>
</dbReference>
<evidence type="ECO:0000313" key="2">
    <source>
        <dbReference type="EMBL" id="KAK7021061.1"/>
    </source>
</evidence>
<name>A0AAW0B5F7_9AGAR</name>
<dbReference type="AlphaFoldDB" id="A0AAW0B5F7"/>
<sequence>MLRRTTTSTKGEIGKRKKAVAAGECAAEMDEGGDADGVQLGQGFGTDSDDGGSNGDLDGEQEVSVNLRNHNPKGRNQWRVTSPYDEKMHEALWKLHKEGITRYGNMLEKLREQGFSLGDFVTQFTQDHYPEGFQQRAPGKTKVIRRTALTTIGPHEEWSMDGHDKLAAVGFAIYGIRDKRGGRLVHYRVLPSKWYATIVGIVFLEALQKNGYTMPLQGTTVCDSEVRDACAFHGALREMFAPEPFEELISAWRFVRGYRIITIEHSWRPMFEKWELDILVYYEKGIRSVDFLPAVMIHV</sequence>
<dbReference type="Proteomes" id="UP001383192">
    <property type="component" value="Unassembled WGS sequence"/>
</dbReference>
<keyword evidence="3" id="KW-1185">Reference proteome</keyword>
<proteinExistence type="predicted"/>
<feature type="region of interest" description="Disordered" evidence="1">
    <location>
        <begin position="1"/>
        <end position="60"/>
    </location>
</feature>
<protein>
    <submittedName>
        <fullName evidence="2">Uncharacterized protein</fullName>
    </submittedName>
</protein>
<evidence type="ECO:0000313" key="3">
    <source>
        <dbReference type="Proteomes" id="UP001383192"/>
    </source>
</evidence>
<comment type="caution">
    <text evidence="2">The sequence shown here is derived from an EMBL/GenBank/DDBJ whole genome shotgun (WGS) entry which is preliminary data.</text>
</comment>
<accession>A0AAW0B5F7</accession>
<evidence type="ECO:0000256" key="1">
    <source>
        <dbReference type="SAM" id="MobiDB-lite"/>
    </source>
</evidence>
<dbReference type="EMBL" id="JAYKXP010000177">
    <property type="protein sequence ID" value="KAK7021061.1"/>
    <property type="molecule type" value="Genomic_DNA"/>
</dbReference>